<feature type="compositionally biased region" description="Basic and acidic residues" evidence="1">
    <location>
        <begin position="382"/>
        <end position="398"/>
    </location>
</feature>
<feature type="compositionally biased region" description="Basic and acidic residues" evidence="1">
    <location>
        <begin position="968"/>
        <end position="990"/>
    </location>
</feature>
<gene>
    <name evidence="2" type="primary">CIP7</name>
    <name evidence="2" type="ORF">AAHA92_02647</name>
</gene>
<name>A0ABD1IF50_SALDI</name>
<dbReference type="Proteomes" id="UP001567538">
    <property type="component" value="Unassembled WGS sequence"/>
</dbReference>
<feature type="region of interest" description="Disordered" evidence="1">
    <location>
        <begin position="453"/>
        <end position="499"/>
    </location>
</feature>
<feature type="compositionally biased region" description="Polar residues" evidence="1">
    <location>
        <begin position="629"/>
        <end position="649"/>
    </location>
</feature>
<dbReference type="PANTHER" id="PTHR31008">
    <property type="entry name" value="COP1-INTERACTING PROTEIN-RELATED"/>
    <property type="match status" value="1"/>
</dbReference>
<sequence length="1137" mass="126196">MDSTTMLGYALFQLTPTRTRCDLVIFAGKESEKIASGLLEPFLCHLKSAKDQISKGGYSIMLKPTSADASPWFTKAILERFVRFVRTPEVLERVVTIEREINQIESSNEQLNGLPGTPMTDGDFRFSVAPIKSKSETNGHDDGREENPKVRLQRVLESRKTMLKKEQAMAYARALVGGFEMDFIYDLVSFSDAFGALRLREACINFMELCNKKNNDKIWLDEVAAIQASYYGMSGAVYTGENNDLYPTGPPKSSASDSGEGTENGLLAEFHLNQTERTAQSPTWQNNHPQYMQNPLFQRPRPYPGYIFPGMQVPPSHYPGNVSSWPVNFHDSGMYLDRDIKDSKGYRSSNKKKEKNINWAQRHSTKSEGEEINQSSSGSDSSDEKDHEATFSPKERIYNKKHSRKSSRKVVIRNINYIASATNEESCSDSDSSSSDQDEYVDADSIKQQVEAAVGSLKKQHKSPSKKSKVRDDSKKASNKSKNAFDVANVGISHSEEKSKGGNWDIFQNLLMKDPDPSNNAKGQRDIQFQEEHSIGKGISDEKLNKPKHASDDFFLTERSARNGVQGSDVNFKGEEIFHGATKRSKDDDLSMPSREVGGYFSQNSHFGTESSIIKTSKEEDWIIGGKRQISSHPGGSIDHSSFRSTTPFQDGENKREVISDDSFIVQSRTMDGPLQSQPKADAFMVPDFAGSNQSVNSTHCKVEAGSFSEPEDFSMIGQNSASEQVLNYRAPNMGYENDISQYETVGIQSKTEPRVCIDVTPLQNDKLRNSKNGKELGRKVAGKEPKSKASKGSLSRSKSDIPVRSRISPAGSTRGKSDKEEEKRKKMEELLIQRQKRIAERSAAKGITRDIPKRHTIESKKSNEKTPTAENKISSKPVMKSSTIDRLSTARTTNKHSSTESRVGQNQKPTSKAKPAMALSQLKKTKATQERQEKINALDKKTGSNYSRSTSTVQVKASTGATPMIADESRRAEGIQAERKDSNGDSGRDTLLHTMTSVEKSELTTLSTTDASEEINSIQILPSKDMPLPLKHSSMLKDQQLNVDDVCVGVAPEIAVHSTAENNLKSALSNSNEKGAEKKKLSFSPEISVMNIISTPPSDSEASPELNHSRKIWNNGESSPKIPKGFRKLIFFGRRS</sequence>
<keyword evidence="3" id="KW-1185">Reference proteome</keyword>
<feature type="compositionally biased region" description="Basic and acidic residues" evidence="1">
    <location>
        <begin position="766"/>
        <end position="788"/>
    </location>
</feature>
<accession>A0ABD1IF50</accession>
<evidence type="ECO:0000313" key="3">
    <source>
        <dbReference type="Proteomes" id="UP001567538"/>
    </source>
</evidence>
<evidence type="ECO:0000313" key="2">
    <source>
        <dbReference type="EMBL" id="KAL1567132.1"/>
    </source>
</evidence>
<feature type="region of interest" description="Disordered" evidence="1">
    <location>
        <begin position="762"/>
        <end position="990"/>
    </location>
</feature>
<feature type="region of interest" description="Disordered" evidence="1">
    <location>
        <begin position="628"/>
        <end position="659"/>
    </location>
</feature>
<proteinExistence type="predicted"/>
<comment type="caution">
    <text evidence="2">The sequence shown here is derived from an EMBL/GenBank/DDBJ whole genome shotgun (WGS) entry which is preliminary data.</text>
</comment>
<feature type="compositionally biased region" description="Polar residues" evidence="1">
    <location>
        <begin position="251"/>
        <end position="261"/>
    </location>
</feature>
<feature type="compositionally biased region" description="Basic and acidic residues" evidence="1">
    <location>
        <begin position="928"/>
        <end position="943"/>
    </location>
</feature>
<feature type="region of interest" description="Disordered" evidence="1">
    <location>
        <begin position="423"/>
        <end position="442"/>
    </location>
</feature>
<feature type="region of interest" description="Disordered" evidence="1">
    <location>
        <begin position="341"/>
        <end position="406"/>
    </location>
</feature>
<dbReference type="PANTHER" id="PTHR31008:SF4">
    <property type="entry name" value="COP1-INTERACTING PROTEIN 7"/>
    <property type="match status" value="1"/>
</dbReference>
<feature type="compositionally biased region" description="Polar residues" evidence="1">
    <location>
        <begin position="866"/>
        <end position="911"/>
    </location>
</feature>
<feature type="compositionally biased region" description="Polar residues" evidence="1">
    <location>
        <begin position="944"/>
        <end position="962"/>
    </location>
</feature>
<feature type="region of interest" description="Disordered" evidence="1">
    <location>
        <begin position="1095"/>
        <end position="1120"/>
    </location>
</feature>
<protein>
    <submittedName>
        <fullName evidence="2">COP1-interacting protein 7, variant 2</fullName>
    </submittedName>
</protein>
<feature type="compositionally biased region" description="Basic and acidic residues" evidence="1">
    <location>
        <begin position="816"/>
        <end position="865"/>
    </location>
</feature>
<feature type="compositionally biased region" description="Basic residues" evidence="1">
    <location>
        <begin position="458"/>
        <end position="469"/>
    </location>
</feature>
<evidence type="ECO:0000256" key="1">
    <source>
        <dbReference type="SAM" id="MobiDB-lite"/>
    </source>
</evidence>
<feature type="region of interest" description="Disordered" evidence="1">
    <location>
        <begin position="242"/>
        <end position="263"/>
    </location>
</feature>
<dbReference type="EMBL" id="JBEAFC010000002">
    <property type="protein sequence ID" value="KAL1567132.1"/>
    <property type="molecule type" value="Genomic_DNA"/>
</dbReference>
<organism evidence="2 3">
    <name type="scientific">Salvia divinorum</name>
    <name type="common">Maria pastora</name>
    <name type="synonym">Diviner's sage</name>
    <dbReference type="NCBI Taxonomy" id="28513"/>
    <lineage>
        <taxon>Eukaryota</taxon>
        <taxon>Viridiplantae</taxon>
        <taxon>Streptophyta</taxon>
        <taxon>Embryophyta</taxon>
        <taxon>Tracheophyta</taxon>
        <taxon>Spermatophyta</taxon>
        <taxon>Magnoliopsida</taxon>
        <taxon>eudicotyledons</taxon>
        <taxon>Gunneridae</taxon>
        <taxon>Pentapetalae</taxon>
        <taxon>asterids</taxon>
        <taxon>lamiids</taxon>
        <taxon>Lamiales</taxon>
        <taxon>Lamiaceae</taxon>
        <taxon>Nepetoideae</taxon>
        <taxon>Mentheae</taxon>
        <taxon>Salviinae</taxon>
        <taxon>Salvia</taxon>
        <taxon>Salvia subgen. Calosphace</taxon>
    </lineage>
</organism>
<reference evidence="2 3" key="1">
    <citation type="submission" date="2024-06" db="EMBL/GenBank/DDBJ databases">
        <title>A chromosome level genome sequence of Diviner's sage (Salvia divinorum).</title>
        <authorList>
            <person name="Ford S.A."/>
            <person name="Ro D.-K."/>
            <person name="Ness R.W."/>
            <person name="Phillips M.A."/>
        </authorList>
    </citation>
    <scope>NUCLEOTIDE SEQUENCE [LARGE SCALE GENOMIC DNA]</scope>
    <source>
        <strain evidence="2">SAF-2024a</strain>
        <tissue evidence="2">Leaf</tissue>
    </source>
</reference>
<dbReference type="AlphaFoldDB" id="A0ABD1IF50"/>